<dbReference type="EMBL" id="HG994582">
    <property type="protein sequence ID" value="CAF2883339.1"/>
    <property type="molecule type" value="Genomic_DNA"/>
</dbReference>
<evidence type="ECO:0000313" key="1">
    <source>
        <dbReference type="EMBL" id="CAF2883339.1"/>
    </source>
</evidence>
<evidence type="ECO:0000313" key="2">
    <source>
        <dbReference type="Proteomes" id="UP000675881"/>
    </source>
</evidence>
<proteinExistence type="predicted"/>
<gene>
    <name evidence="1" type="ORF">LSAA_8028</name>
</gene>
<dbReference type="AlphaFoldDB" id="A0A7R8CP72"/>
<organism evidence="1 2">
    <name type="scientific">Lepeophtheirus salmonis</name>
    <name type="common">Salmon louse</name>
    <name type="synonym">Caligus salmonis</name>
    <dbReference type="NCBI Taxonomy" id="72036"/>
    <lineage>
        <taxon>Eukaryota</taxon>
        <taxon>Metazoa</taxon>
        <taxon>Ecdysozoa</taxon>
        <taxon>Arthropoda</taxon>
        <taxon>Crustacea</taxon>
        <taxon>Multicrustacea</taxon>
        <taxon>Hexanauplia</taxon>
        <taxon>Copepoda</taxon>
        <taxon>Siphonostomatoida</taxon>
        <taxon>Caligidae</taxon>
        <taxon>Lepeophtheirus</taxon>
    </lineage>
</organism>
<sequence>MLPKFMIFHGYKNPCKYTTNQSFKFELSVLKHVKSFTKPNTLFPYNETVERRFQLIDSLEKKVPLYSNRIWCTKPSELEYLFFQEKDRQEKKIPALKRKGQPCTFGLSVPLLDINPKKLKPSQSLSMPEEENQYEYTMDKKYIEGVSFQLSPEECIVHEQHFINTSLIQTALTSSSNPIIDQKIGMNEQGIKTHSSEIPWKLSERSCIGNTG</sequence>
<accession>A0A7R8CP72</accession>
<name>A0A7R8CP72_LEPSM</name>
<dbReference type="Proteomes" id="UP000675881">
    <property type="component" value="Chromosome 3"/>
</dbReference>
<protein>
    <submittedName>
        <fullName evidence="1">(salmon louse) hypothetical protein</fullName>
    </submittedName>
</protein>
<keyword evidence="2" id="KW-1185">Reference proteome</keyword>
<reference evidence="1" key="1">
    <citation type="submission" date="2021-02" db="EMBL/GenBank/DDBJ databases">
        <authorList>
            <person name="Bekaert M."/>
        </authorList>
    </citation>
    <scope>NUCLEOTIDE SEQUENCE</scope>
    <source>
        <strain evidence="1">IoA-00</strain>
    </source>
</reference>